<comment type="caution">
    <text evidence="3">The sequence shown here is derived from an EMBL/GenBank/DDBJ whole genome shotgun (WGS) entry which is preliminary data.</text>
</comment>
<evidence type="ECO:0000313" key="5">
    <source>
        <dbReference type="Proteomes" id="UP000663829"/>
    </source>
</evidence>
<dbReference type="InterPro" id="IPR019734">
    <property type="entry name" value="TPR_rpt"/>
</dbReference>
<dbReference type="Proteomes" id="UP000681722">
    <property type="component" value="Unassembled WGS sequence"/>
</dbReference>
<keyword evidence="5" id="KW-1185">Reference proteome</keyword>
<dbReference type="InterPro" id="IPR011990">
    <property type="entry name" value="TPR-like_helical_dom_sf"/>
</dbReference>
<organism evidence="3 5">
    <name type="scientific">Didymodactylos carnosus</name>
    <dbReference type="NCBI Taxonomy" id="1234261"/>
    <lineage>
        <taxon>Eukaryota</taxon>
        <taxon>Metazoa</taxon>
        <taxon>Spiralia</taxon>
        <taxon>Gnathifera</taxon>
        <taxon>Rotifera</taxon>
        <taxon>Eurotatoria</taxon>
        <taxon>Bdelloidea</taxon>
        <taxon>Philodinida</taxon>
        <taxon>Philodinidae</taxon>
        <taxon>Didymodactylos</taxon>
    </lineage>
</organism>
<dbReference type="Pfam" id="PF13374">
    <property type="entry name" value="TPR_10"/>
    <property type="match status" value="1"/>
</dbReference>
<gene>
    <name evidence="3" type="ORF">GPM918_LOCUS40660</name>
    <name evidence="4" type="ORF">SRO942_LOCUS41631</name>
</gene>
<dbReference type="SMART" id="SM00028">
    <property type="entry name" value="TPR"/>
    <property type="match status" value="5"/>
</dbReference>
<evidence type="ECO:0000313" key="4">
    <source>
        <dbReference type="EMBL" id="CAF4439765.1"/>
    </source>
</evidence>
<dbReference type="EMBL" id="CAJNOQ010030510">
    <property type="protein sequence ID" value="CAF1574939.1"/>
    <property type="molecule type" value="Genomic_DNA"/>
</dbReference>
<sequence length="376" mass="43172">MRDIRKQLEQHRCSSSVRLYHDQLTSNEELQTLKDSIGQLISVNSFLSTSISRQLALSFLELSTVSDDLQRVLFEIDANPRLSGIKQFANITSFSYFPGEDEVLMMSGSIFRLVNIQRDDGRVWIIQMTLCGDNDHDLKSIFGYSKARLEPEGTSLYSLGQVLRDMGKFDATEKYIPRFLNQLPRNHRDVALCCHALGVIIEENGDYDLSLQWHQKSLEMWVRTLTSNDPTLGDAHNCVAVVYRKKGDYKRALDSNEKALMIFRQTFGDDHLKIAMGFNNIGVVYYEDKKYFLKALEYYQKALVVWQKHLPANHSHLEAAYNNIGEVHRYLDQYDLALKKGDMKQALILLDKAAVIFRHALPPTNSDVIRIGQNIE</sequence>
<protein>
    <recommendedName>
        <fullName evidence="6">Kinesin light chain</fullName>
    </recommendedName>
</protein>
<dbReference type="Gene3D" id="3.90.176.10">
    <property type="entry name" value="Toxin ADP-ribosyltransferase, Chain A, domain 1"/>
    <property type="match status" value="1"/>
</dbReference>
<proteinExistence type="predicted"/>
<dbReference type="PROSITE" id="PS51996">
    <property type="entry name" value="TR_MART"/>
    <property type="match status" value="1"/>
</dbReference>
<keyword evidence="2" id="KW-0802">TPR repeat</keyword>
<dbReference type="Proteomes" id="UP000663829">
    <property type="component" value="Unassembled WGS sequence"/>
</dbReference>
<name>A0A815YQN2_9BILA</name>
<dbReference type="SUPFAM" id="SSF48452">
    <property type="entry name" value="TPR-like"/>
    <property type="match status" value="2"/>
</dbReference>
<dbReference type="SUPFAM" id="SSF56399">
    <property type="entry name" value="ADP-ribosylation"/>
    <property type="match status" value="1"/>
</dbReference>
<dbReference type="PANTHER" id="PTHR45641">
    <property type="entry name" value="TETRATRICOPEPTIDE REPEAT PROTEIN (AFU_ORTHOLOGUE AFUA_6G03870)"/>
    <property type="match status" value="1"/>
</dbReference>
<dbReference type="PANTHER" id="PTHR45641:SF19">
    <property type="entry name" value="NEPHROCYSTIN-3"/>
    <property type="match status" value="1"/>
</dbReference>
<keyword evidence="1" id="KW-0677">Repeat</keyword>
<reference evidence="3" key="1">
    <citation type="submission" date="2021-02" db="EMBL/GenBank/DDBJ databases">
        <authorList>
            <person name="Nowell W R."/>
        </authorList>
    </citation>
    <scope>NUCLEOTIDE SEQUENCE</scope>
</reference>
<dbReference type="AlphaFoldDB" id="A0A815YQN2"/>
<evidence type="ECO:0008006" key="6">
    <source>
        <dbReference type="Google" id="ProtNLM"/>
    </source>
</evidence>
<dbReference type="Pfam" id="PF13424">
    <property type="entry name" value="TPR_12"/>
    <property type="match status" value="1"/>
</dbReference>
<evidence type="ECO:0000256" key="2">
    <source>
        <dbReference type="ARBA" id="ARBA00022803"/>
    </source>
</evidence>
<dbReference type="Gene3D" id="1.25.40.10">
    <property type="entry name" value="Tetratricopeptide repeat domain"/>
    <property type="match status" value="1"/>
</dbReference>
<dbReference type="OrthoDB" id="5986190at2759"/>
<dbReference type="EMBL" id="CAJOBC010096388">
    <property type="protein sequence ID" value="CAF4439765.1"/>
    <property type="molecule type" value="Genomic_DNA"/>
</dbReference>
<evidence type="ECO:0000256" key="1">
    <source>
        <dbReference type="ARBA" id="ARBA00022737"/>
    </source>
</evidence>
<accession>A0A815YQN2</accession>
<evidence type="ECO:0000313" key="3">
    <source>
        <dbReference type="EMBL" id="CAF1574939.1"/>
    </source>
</evidence>